<reference evidence="2 3" key="1">
    <citation type="submission" date="2020-11" db="EMBL/GenBank/DDBJ databases">
        <title>The genome sequence of Novosphingobium sp. 1Y9A.</title>
        <authorList>
            <person name="Liu Y."/>
        </authorList>
    </citation>
    <scope>NUCLEOTIDE SEQUENCE [LARGE SCALE GENOMIC DNA]</scope>
    <source>
        <strain evidence="2 3">1Y9A</strain>
    </source>
</reference>
<keyword evidence="1" id="KW-0732">Signal</keyword>
<sequence>MRVTTSLVSPLVCLALLWGSCGGVAAESPQSSRELESSAPLVWDGHNDVPEQLRERRKDVLEGFDFNDSRASGMMTDLPRLRAGNVGAQFWSVYVSADLPEPQAVQATLEQIDVMKRLIARHPAEMQFCTDTACVEKAWKSRKIASLIGMEGGHSIGGSLGVLRQMYSLGARYMTLTHFKNNAWADSATDAPAHDGLTPFGIKVVKEMQRLGMLVDLAHVSEPTMRDVLALGGPPPIVSHSNARAINHHARNVSDDTLKAIGAAGGIVMVNFYPPYVVEAARQWSAARDAEVARAKALNRGDPDAEKAAVAAWDKAKPMPRGSIKDVADHIDHIAKLIGADHVGLGGDLDGVEATVQGMEDVSTYPVLFAELKQRGWTQANLAKLSSGNMLRVMKAAEVYAAAHRTDVPLESPTTF</sequence>
<proteinExistence type="predicted"/>
<comment type="caution">
    <text evidence="2">The sequence shown here is derived from an EMBL/GenBank/DDBJ whole genome shotgun (WGS) entry which is preliminary data.</text>
</comment>
<dbReference type="Pfam" id="PF01244">
    <property type="entry name" value="Peptidase_M19"/>
    <property type="match status" value="1"/>
</dbReference>
<dbReference type="CDD" id="cd01301">
    <property type="entry name" value="rDP_like"/>
    <property type="match status" value="1"/>
</dbReference>
<dbReference type="Proteomes" id="UP000600799">
    <property type="component" value="Unassembled WGS sequence"/>
</dbReference>
<name>A0ABS0HKB3_9SPHN</name>
<dbReference type="PROSITE" id="PS51257">
    <property type="entry name" value="PROKAR_LIPOPROTEIN"/>
    <property type="match status" value="1"/>
</dbReference>
<evidence type="ECO:0000256" key="1">
    <source>
        <dbReference type="SAM" id="SignalP"/>
    </source>
</evidence>
<dbReference type="InterPro" id="IPR032466">
    <property type="entry name" value="Metal_Hydrolase"/>
</dbReference>
<gene>
    <name evidence="2" type="ORF">I2488_16960</name>
</gene>
<keyword evidence="3" id="KW-1185">Reference proteome</keyword>
<organism evidence="2 3">
    <name type="scientific">Novosphingobium jiangmenense</name>
    <dbReference type="NCBI Taxonomy" id="2791981"/>
    <lineage>
        <taxon>Bacteria</taxon>
        <taxon>Pseudomonadati</taxon>
        <taxon>Pseudomonadota</taxon>
        <taxon>Alphaproteobacteria</taxon>
        <taxon>Sphingomonadales</taxon>
        <taxon>Sphingomonadaceae</taxon>
        <taxon>Novosphingobium</taxon>
    </lineage>
</organism>
<evidence type="ECO:0000313" key="3">
    <source>
        <dbReference type="Proteomes" id="UP000600799"/>
    </source>
</evidence>
<dbReference type="EMBL" id="JADQDC010000014">
    <property type="protein sequence ID" value="MBF9152695.1"/>
    <property type="molecule type" value="Genomic_DNA"/>
</dbReference>
<dbReference type="PANTHER" id="PTHR10443">
    <property type="entry name" value="MICROSOMAL DIPEPTIDASE"/>
    <property type="match status" value="1"/>
</dbReference>
<dbReference type="SUPFAM" id="SSF51556">
    <property type="entry name" value="Metallo-dependent hydrolases"/>
    <property type="match status" value="1"/>
</dbReference>
<protein>
    <submittedName>
        <fullName evidence="2">Dipeptidase</fullName>
    </submittedName>
</protein>
<dbReference type="Gene3D" id="3.20.20.140">
    <property type="entry name" value="Metal-dependent hydrolases"/>
    <property type="match status" value="1"/>
</dbReference>
<evidence type="ECO:0000313" key="2">
    <source>
        <dbReference type="EMBL" id="MBF9152695.1"/>
    </source>
</evidence>
<feature type="chain" id="PRO_5045794006" evidence="1">
    <location>
        <begin position="26"/>
        <end position="416"/>
    </location>
</feature>
<dbReference type="PANTHER" id="PTHR10443:SF12">
    <property type="entry name" value="DIPEPTIDASE"/>
    <property type="match status" value="1"/>
</dbReference>
<dbReference type="InterPro" id="IPR008257">
    <property type="entry name" value="Pept_M19"/>
</dbReference>
<accession>A0ABS0HKB3</accession>
<feature type="signal peptide" evidence="1">
    <location>
        <begin position="1"/>
        <end position="25"/>
    </location>
</feature>
<dbReference type="PROSITE" id="PS51365">
    <property type="entry name" value="RENAL_DIPEPTIDASE_2"/>
    <property type="match status" value="1"/>
</dbReference>